<dbReference type="OrthoDB" id="10017160at2759"/>
<name>A0A7T8HK76_CALRO</name>
<gene>
    <name evidence="1" type="ORF">FKW44_013037</name>
</gene>
<dbReference type="Gene3D" id="3.30.420.10">
    <property type="entry name" value="Ribonuclease H-like superfamily/Ribonuclease H"/>
    <property type="match status" value="1"/>
</dbReference>
<protein>
    <submittedName>
        <fullName evidence="1">Uncharacterized protein</fullName>
    </submittedName>
</protein>
<dbReference type="Proteomes" id="UP000595437">
    <property type="component" value="Chromosome 8"/>
</dbReference>
<proteinExistence type="predicted"/>
<sequence length="86" mass="10101">MKKTLEMIAAMKRLIDDNPRMTTRQVAAELFETNNDTRDFLTQRDVEQVKQSPYSSALNLCDLFWNSKYLLRNDEFEDHEDATLAV</sequence>
<accession>A0A7T8HK76</accession>
<evidence type="ECO:0000313" key="2">
    <source>
        <dbReference type="Proteomes" id="UP000595437"/>
    </source>
</evidence>
<reference evidence="2" key="1">
    <citation type="submission" date="2021-01" db="EMBL/GenBank/DDBJ databases">
        <title>Caligus Genome Assembly.</title>
        <authorList>
            <person name="Gallardo-Escarate C."/>
        </authorList>
    </citation>
    <scope>NUCLEOTIDE SEQUENCE [LARGE SCALE GENOMIC DNA]</scope>
</reference>
<dbReference type="EMBL" id="CP045897">
    <property type="protein sequence ID" value="QQP51617.1"/>
    <property type="molecule type" value="Genomic_DNA"/>
</dbReference>
<keyword evidence="2" id="KW-1185">Reference proteome</keyword>
<dbReference type="AlphaFoldDB" id="A0A7T8HK76"/>
<organism evidence="1 2">
    <name type="scientific">Caligus rogercresseyi</name>
    <name type="common">Sea louse</name>
    <dbReference type="NCBI Taxonomy" id="217165"/>
    <lineage>
        <taxon>Eukaryota</taxon>
        <taxon>Metazoa</taxon>
        <taxon>Ecdysozoa</taxon>
        <taxon>Arthropoda</taxon>
        <taxon>Crustacea</taxon>
        <taxon>Multicrustacea</taxon>
        <taxon>Hexanauplia</taxon>
        <taxon>Copepoda</taxon>
        <taxon>Siphonostomatoida</taxon>
        <taxon>Caligidae</taxon>
        <taxon>Caligus</taxon>
    </lineage>
</organism>
<dbReference type="InterPro" id="IPR036397">
    <property type="entry name" value="RNaseH_sf"/>
</dbReference>
<evidence type="ECO:0000313" key="1">
    <source>
        <dbReference type="EMBL" id="QQP51617.1"/>
    </source>
</evidence>
<dbReference type="GO" id="GO:0003676">
    <property type="term" value="F:nucleic acid binding"/>
    <property type="evidence" value="ECO:0007669"/>
    <property type="project" value="InterPro"/>
</dbReference>